<protein>
    <submittedName>
        <fullName evidence="4">AarF/ABC1/UbiB kinase family protein</fullName>
    </submittedName>
</protein>
<feature type="domain" description="ABC1 atypical kinase-like" evidence="3">
    <location>
        <begin position="94"/>
        <end position="338"/>
    </location>
</feature>
<dbReference type="Proteomes" id="UP000753908">
    <property type="component" value="Unassembled WGS sequence"/>
</dbReference>
<dbReference type="EMBL" id="JAHHIF010000006">
    <property type="protein sequence ID" value="MBW4543994.1"/>
    <property type="molecule type" value="Genomic_DNA"/>
</dbReference>
<dbReference type="SUPFAM" id="SSF56112">
    <property type="entry name" value="Protein kinase-like (PK-like)"/>
    <property type="match status" value="1"/>
</dbReference>
<dbReference type="AlphaFoldDB" id="A0A951PIX4"/>
<accession>A0A951PIX4</accession>
<evidence type="ECO:0000313" key="5">
    <source>
        <dbReference type="Proteomes" id="UP000753908"/>
    </source>
</evidence>
<dbReference type="InterPro" id="IPR004147">
    <property type="entry name" value="ABC1_dom"/>
</dbReference>
<organism evidence="4 5">
    <name type="scientific">Symplocastrum torsivum CPER-KK1</name>
    <dbReference type="NCBI Taxonomy" id="450513"/>
    <lineage>
        <taxon>Bacteria</taxon>
        <taxon>Bacillati</taxon>
        <taxon>Cyanobacteriota</taxon>
        <taxon>Cyanophyceae</taxon>
        <taxon>Oscillatoriophycideae</taxon>
        <taxon>Oscillatoriales</taxon>
        <taxon>Microcoleaceae</taxon>
        <taxon>Symplocastrum</taxon>
    </lineage>
</organism>
<reference evidence="4" key="2">
    <citation type="journal article" date="2022" name="Microbiol. Resour. Announc.">
        <title>Metagenome Sequencing to Explore Phylogenomics of Terrestrial Cyanobacteria.</title>
        <authorList>
            <person name="Ward R.D."/>
            <person name="Stajich J.E."/>
            <person name="Johansen J.R."/>
            <person name="Huntemann M."/>
            <person name="Clum A."/>
            <person name="Foster B."/>
            <person name="Foster B."/>
            <person name="Roux S."/>
            <person name="Palaniappan K."/>
            <person name="Varghese N."/>
            <person name="Mukherjee S."/>
            <person name="Reddy T.B.K."/>
            <person name="Daum C."/>
            <person name="Copeland A."/>
            <person name="Chen I.A."/>
            <person name="Ivanova N.N."/>
            <person name="Kyrpides N.C."/>
            <person name="Shapiro N."/>
            <person name="Eloe-Fadrosh E.A."/>
            <person name="Pietrasiak N."/>
        </authorList>
    </citation>
    <scope>NUCLEOTIDE SEQUENCE</scope>
    <source>
        <strain evidence="4">CPER-KK1</strain>
    </source>
</reference>
<dbReference type="InterPro" id="IPR050154">
    <property type="entry name" value="UbiB_kinase"/>
</dbReference>
<feature type="transmembrane region" description="Helical" evidence="2">
    <location>
        <begin position="526"/>
        <end position="546"/>
    </location>
</feature>
<gene>
    <name evidence="4" type="ORF">KME25_06070</name>
</gene>
<evidence type="ECO:0000256" key="1">
    <source>
        <dbReference type="ARBA" id="ARBA00009670"/>
    </source>
</evidence>
<reference evidence="4" key="1">
    <citation type="submission" date="2021-05" db="EMBL/GenBank/DDBJ databases">
        <authorList>
            <person name="Pietrasiak N."/>
            <person name="Ward R."/>
            <person name="Stajich J.E."/>
            <person name="Kurbessoian T."/>
        </authorList>
    </citation>
    <scope>NUCLEOTIDE SEQUENCE</scope>
    <source>
        <strain evidence="4">CPER-KK1</strain>
    </source>
</reference>
<dbReference type="InterPro" id="IPR011009">
    <property type="entry name" value="Kinase-like_dom_sf"/>
</dbReference>
<name>A0A951PIX4_9CYAN</name>
<dbReference type="PANTHER" id="PTHR10566">
    <property type="entry name" value="CHAPERONE-ACTIVITY OF BC1 COMPLEX CABC1 -RELATED"/>
    <property type="match status" value="1"/>
</dbReference>
<keyword evidence="2" id="KW-0812">Transmembrane</keyword>
<comment type="similarity">
    <text evidence="1">Belongs to the protein kinase superfamily. ADCK protein kinase family.</text>
</comment>
<keyword evidence="2" id="KW-0472">Membrane</keyword>
<evidence type="ECO:0000259" key="3">
    <source>
        <dbReference type="Pfam" id="PF03109"/>
    </source>
</evidence>
<keyword evidence="4" id="KW-0418">Kinase</keyword>
<sequence>MLTTTAAPKPLRWQRPKYSPLARQIDIFGSAARLMFYLWWDKVVANNSPKHRNRRAQWLVGTLLDLGPTFIKIGQALSTRADLLPLEYVQALGQLQDRVPEFSATEAIAIIESELGNSIHALYRDFDRFPLAAASLGQVHKARLHTGEDVVVKVQRPGLERLFNLDFEVLHRLVRFSNRYVPGITKYDLEAIYHEFFNLLYQEIDYLHEGKNADRFAEHFRDYPRIAVPTVYWRYTTKRVLTLEYLPGIKIDDRQTLEACGINAKEIIQLGICAYLKQLLQDGFFQSDPHPGNMAVSQDSKLIFYDFGTMAEVKPIAKDQMIKTFFAVLRKDTDEVVNTLTYMGLLEPVADMTPVRRLVDFILERFTEKPIDLQSFDQMRSDIYLMFEQQPFRLPAQMTFILKALTTLDGIARTLDPEYNLVAASKPFIKSLTVSRGQGNVVGELARQARNFIKYKLRQPNANEVLIRRLEARIEQSELEVRTRSRESDRALKRINLAVKSLIYACLTGFTLLSGTVLLLGSYSGWAIAAFTLSSLAFVTLVRSLIDLSIRERLDKLADQNPSPKKQF</sequence>
<dbReference type="CDD" id="cd05121">
    <property type="entry name" value="ABC1_ADCK3-like"/>
    <property type="match status" value="1"/>
</dbReference>
<evidence type="ECO:0000313" key="4">
    <source>
        <dbReference type="EMBL" id="MBW4543994.1"/>
    </source>
</evidence>
<dbReference type="Pfam" id="PF03109">
    <property type="entry name" value="ABC1"/>
    <property type="match status" value="1"/>
</dbReference>
<dbReference type="GO" id="GO:0016301">
    <property type="term" value="F:kinase activity"/>
    <property type="evidence" value="ECO:0007669"/>
    <property type="project" value="UniProtKB-KW"/>
</dbReference>
<proteinExistence type="inferred from homology"/>
<keyword evidence="4" id="KW-0808">Transferase</keyword>
<feature type="transmembrane region" description="Helical" evidence="2">
    <location>
        <begin position="502"/>
        <end position="520"/>
    </location>
</feature>
<keyword evidence="2" id="KW-1133">Transmembrane helix</keyword>
<dbReference type="PANTHER" id="PTHR10566:SF113">
    <property type="entry name" value="PROTEIN ACTIVITY OF BC1 COMPLEX KINASE 7, CHLOROPLASTIC"/>
    <property type="match status" value="1"/>
</dbReference>
<evidence type="ECO:0000256" key="2">
    <source>
        <dbReference type="SAM" id="Phobius"/>
    </source>
</evidence>
<comment type="caution">
    <text evidence="4">The sequence shown here is derived from an EMBL/GenBank/DDBJ whole genome shotgun (WGS) entry which is preliminary data.</text>
</comment>